<dbReference type="Gene3D" id="3.30.1140.40">
    <property type="entry name" value="Tctex-1"/>
    <property type="match status" value="1"/>
</dbReference>
<sequence length="184" mass="21579">MNKPQIKQDNPEPMPKNRHSITPPTRLSKLQVDNAERRKTLSKFSMIGINGSPMFFHRRGDRLKMPKYQNTFRLLPFKPFHALAVDKIVRDVMETKLLAITSYEPDHASKLCLEIAADVLKAVEKKDYDRRKLVVQVNIIQRYRQGICAAFQCLWDVEHDNYSYHVSENDHVHAWCCVFGIYYD</sequence>
<protein>
    <submittedName>
        <fullName evidence="4">Tctex1 domain-containing protein 2-like</fullName>
    </submittedName>
</protein>
<evidence type="ECO:0000256" key="2">
    <source>
        <dbReference type="SAM" id="MobiDB-lite"/>
    </source>
</evidence>
<dbReference type="GO" id="GO:0007018">
    <property type="term" value="P:microtubule-based movement"/>
    <property type="evidence" value="ECO:0007669"/>
    <property type="project" value="TreeGrafter"/>
</dbReference>
<dbReference type="OrthoDB" id="10248487at2759"/>
<proteinExistence type="inferred from homology"/>
<dbReference type="InterPro" id="IPR005334">
    <property type="entry name" value="Tctex-1-like"/>
</dbReference>
<dbReference type="GO" id="GO:0045505">
    <property type="term" value="F:dynein intermediate chain binding"/>
    <property type="evidence" value="ECO:0007669"/>
    <property type="project" value="TreeGrafter"/>
</dbReference>
<dbReference type="PANTHER" id="PTHR21255:SF69">
    <property type="entry name" value="AT23443P"/>
    <property type="match status" value="1"/>
</dbReference>
<evidence type="ECO:0000313" key="3">
    <source>
        <dbReference type="Proteomes" id="UP000515204"/>
    </source>
</evidence>
<organism evidence="3 4">
    <name type="scientific">Dinoponera quadriceps</name>
    <name type="common">South American ant</name>
    <dbReference type="NCBI Taxonomy" id="609295"/>
    <lineage>
        <taxon>Eukaryota</taxon>
        <taxon>Metazoa</taxon>
        <taxon>Ecdysozoa</taxon>
        <taxon>Arthropoda</taxon>
        <taxon>Hexapoda</taxon>
        <taxon>Insecta</taxon>
        <taxon>Pterygota</taxon>
        <taxon>Neoptera</taxon>
        <taxon>Endopterygota</taxon>
        <taxon>Hymenoptera</taxon>
        <taxon>Apocrita</taxon>
        <taxon>Aculeata</taxon>
        <taxon>Formicoidea</taxon>
        <taxon>Formicidae</taxon>
        <taxon>Ponerinae</taxon>
        <taxon>Ponerini</taxon>
        <taxon>Dinoponera</taxon>
    </lineage>
</organism>
<evidence type="ECO:0000313" key="4">
    <source>
        <dbReference type="RefSeq" id="XP_014474301.1"/>
    </source>
</evidence>
<dbReference type="RefSeq" id="XP_014474301.1">
    <property type="nucleotide sequence ID" value="XM_014618815.1"/>
</dbReference>
<comment type="similarity">
    <text evidence="1">Belongs to the dynein light chain Tctex-type family.</text>
</comment>
<accession>A0A6P3X7C9</accession>
<dbReference type="KEGG" id="dqu:106744235"/>
<keyword evidence="3" id="KW-1185">Reference proteome</keyword>
<feature type="region of interest" description="Disordered" evidence="2">
    <location>
        <begin position="1"/>
        <end position="24"/>
    </location>
</feature>
<dbReference type="GO" id="GO:0005868">
    <property type="term" value="C:cytoplasmic dynein complex"/>
    <property type="evidence" value="ECO:0007669"/>
    <property type="project" value="TreeGrafter"/>
</dbReference>
<dbReference type="CDD" id="cd21451">
    <property type="entry name" value="DLC-like_TCTEX1D"/>
    <property type="match status" value="1"/>
</dbReference>
<dbReference type="Pfam" id="PF03645">
    <property type="entry name" value="Tctex-1"/>
    <property type="match status" value="1"/>
</dbReference>
<gene>
    <name evidence="4" type="primary">LOC106744235</name>
</gene>
<dbReference type="GO" id="GO:0005737">
    <property type="term" value="C:cytoplasm"/>
    <property type="evidence" value="ECO:0007669"/>
    <property type="project" value="TreeGrafter"/>
</dbReference>
<dbReference type="PANTHER" id="PTHR21255">
    <property type="entry name" value="T-COMPLEX-ASSOCIATED-TESTIS-EXPRESSED 1/ DYNEIN LIGHT CHAIN"/>
    <property type="match status" value="1"/>
</dbReference>
<reference evidence="4" key="1">
    <citation type="submission" date="2025-08" db="UniProtKB">
        <authorList>
            <consortium name="RefSeq"/>
        </authorList>
    </citation>
    <scope>IDENTIFICATION</scope>
</reference>
<dbReference type="AlphaFoldDB" id="A0A6P3X7C9"/>
<name>A0A6P3X7C9_DINQU</name>
<dbReference type="InterPro" id="IPR038586">
    <property type="entry name" value="Tctex-1-like_sf"/>
</dbReference>
<evidence type="ECO:0000256" key="1">
    <source>
        <dbReference type="ARBA" id="ARBA00005361"/>
    </source>
</evidence>
<dbReference type="GeneID" id="106744235"/>
<dbReference type="Proteomes" id="UP000515204">
    <property type="component" value="Unplaced"/>
</dbReference>